<proteinExistence type="predicted"/>
<dbReference type="EMBL" id="MK279849">
    <property type="protein sequence ID" value="AZS07572.1"/>
    <property type="molecule type" value="Genomic_DNA"/>
</dbReference>
<accession>A0A3S9UBB2</accession>
<protein>
    <submittedName>
        <fullName evidence="1">Uncharacterized protein</fullName>
    </submittedName>
</protein>
<name>A0A3S9UBB2_9CAUD</name>
<reference evidence="1 2" key="1">
    <citation type="submission" date="2018-12" db="EMBL/GenBank/DDBJ databases">
        <authorList>
            <person name="Betsko A.J."/>
            <person name="Stoner T.H."/>
            <person name="Garlena R.A."/>
            <person name="Russell D.A."/>
            <person name="Pope W.H."/>
            <person name="Jacobs-Sera D."/>
            <person name="Hatfull G.F."/>
        </authorList>
    </citation>
    <scope>NUCLEOTIDE SEQUENCE [LARGE SCALE GENOMIC DNA]</scope>
</reference>
<sequence>MATLATNISHYGKRVDTFASIERARSAVQSMAVGFGYDAPTGSTRGKFERRGRLVGTWEITE</sequence>
<gene>
    <name evidence="1" type="primary">236</name>
    <name evidence="1" type="ORF">PBI_DUKE13_236</name>
</gene>
<organism evidence="1 2">
    <name type="scientific">Mycobacterium phage Duke13</name>
    <dbReference type="NCBI Taxonomy" id="2499038"/>
    <lineage>
        <taxon>Viruses</taxon>
        <taxon>Duplodnaviria</taxon>
        <taxon>Heunggongvirae</taxon>
        <taxon>Uroviricota</taxon>
        <taxon>Caudoviricetes</taxon>
        <taxon>Omegavirus</taxon>
        <taxon>Omegavirus baka</taxon>
    </lineage>
</organism>
<evidence type="ECO:0000313" key="2">
    <source>
        <dbReference type="Proteomes" id="UP000287876"/>
    </source>
</evidence>
<dbReference type="Proteomes" id="UP000287876">
    <property type="component" value="Segment"/>
</dbReference>
<evidence type="ECO:0000313" key="1">
    <source>
        <dbReference type="EMBL" id="AZS07572.1"/>
    </source>
</evidence>